<dbReference type="OrthoDB" id="6870757at2"/>
<feature type="transmembrane region" description="Helical" evidence="1">
    <location>
        <begin position="40"/>
        <end position="61"/>
    </location>
</feature>
<dbReference type="Proteomes" id="UP000277864">
    <property type="component" value="Unassembled WGS sequence"/>
</dbReference>
<evidence type="ECO:0000313" key="2">
    <source>
        <dbReference type="EMBL" id="RST89843.1"/>
    </source>
</evidence>
<reference evidence="2 3" key="1">
    <citation type="submission" date="2018-03" db="EMBL/GenBank/DDBJ databases">
        <authorList>
            <person name="Gulvik C.A."/>
        </authorList>
    </citation>
    <scope>NUCLEOTIDE SEQUENCE [LARGE SCALE GENOMIC DNA]</scope>
    <source>
        <strain evidence="2 3">JCM 31581</strain>
    </source>
</reference>
<dbReference type="EMBL" id="PXZH01000001">
    <property type="protein sequence ID" value="RST89843.1"/>
    <property type="molecule type" value="Genomic_DNA"/>
</dbReference>
<keyword evidence="1" id="KW-1133">Transmembrane helix</keyword>
<evidence type="ECO:0000256" key="1">
    <source>
        <dbReference type="SAM" id="Phobius"/>
    </source>
</evidence>
<feature type="transmembrane region" description="Helical" evidence="1">
    <location>
        <begin position="147"/>
        <end position="179"/>
    </location>
</feature>
<feature type="transmembrane region" description="Helical" evidence="1">
    <location>
        <begin position="326"/>
        <end position="350"/>
    </location>
</feature>
<evidence type="ECO:0000313" key="3">
    <source>
        <dbReference type="Proteomes" id="UP000277864"/>
    </source>
</evidence>
<gene>
    <name evidence="2" type="ORF">C7P63_01830</name>
</gene>
<feature type="transmembrane region" description="Helical" evidence="1">
    <location>
        <begin position="73"/>
        <end position="92"/>
    </location>
</feature>
<evidence type="ECO:0008006" key="4">
    <source>
        <dbReference type="Google" id="ProtNLM"/>
    </source>
</evidence>
<name>A0A3R9YF98_9ENTE</name>
<keyword evidence="1" id="KW-0472">Membrane</keyword>
<proteinExistence type="predicted"/>
<keyword evidence="1" id="KW-0812">Transmembrane</keyword>
<dbReference type="AlphaFoldDB" id="A0A3R9YF98"/>
<feature type="transmembrane region" description="Helical" evidence="1">
    <location>
        <begin position="112"/>
        <end position="135"/>
    </location>
</feature>
<feature type="transmembrane region" description="Helical" evidence="1">
    <location>
        <begin position="12"/>
        <end position="28"/>
    </location>
</feature>
<accession>A0A3R9YF98</accession>
<protein>
    <recommendedName>
        <fullName evidence="4">Oligosaccharide repeat unit polymerase</fullName>
    </recommendedName>
</protein>
<feature type="transmembrane region" description="Helical" evidence="1">
    <location>
        <begin position="375"/>
        <end position="394"/>
    </location>
</feature>
<dbReference type="RefSeq" id="WP_125942455.1">
    <property type="nucleotide sequence ID" value="NZ_PXZH01000001.1"/>
</dbReference>
<keyword evidence="3" id="KW-1185">Reference proteome</keyword>
<sequence length="397" mass="46011">MEKQIRLNPFNIQFAAILVVLMIYSLGWSDITKPLTWSTFLFFVFVLFNLAIFSTLYNAYFPEHKIRKTTYEGSMTAWCVLGGLAMLAEFSYEKAIPIYEIFILKNGYNYVNFQGIPGFHVFAVTYTSFLGLWLWQQFLSKKRWYQLGLAILFVSYPLMLFNRGGFIFNMVSAFFIWLYQTRYFYLQLKHLVILVLVLLGLSYGFGIFGNYRSFGASKNGAKKEFFTESTYILNTGKATREFKDSSVPKEFFWTYLYVATPVANLQNIIEKTEPMNDSVSFLTQSILPDFIGKRVDKKRQVTIPKDKLVSPVFNVSTYFSSAFKTLGYTGLILLLYYFALFIFGFTYLYWKFSGVQLVGLGILMTLASFSLFDNMLTFSGLSFQLIFPVLFGVYERL</sequence>
<comment type="caution">
    <text evidence="2">The sequence shown here is derived from an EMBL/GenBank/DDBJ whole genome shotgun (WGS) entry which is preliminary data.</text>
</comment>
<feature type="transmembrane region" description="Helical" evidence="1">
    <location>
        <begin position="191"/>
        <end position="211"/>
    </location>
</feature>
<organism evidence="2 3">
    <name type="scientific">Vagococcus humatus</name>
    <dbReference type="NCBI Taxonomy" id="1889241"/>
    <lineage>
        <taxon>Bacteria</taxon>
        <taxon>Bacillati</taxon>
        <taxon>Bacillota</taxon>
        <taxon>Bacilli</taxon>
        <taxon>Lactobacillales</taxon>
        <taxon>Enterococcaceae</taxon>
        <taxon>Vagococcus</taxon>
    </lineage>
</organism>